<keyword evidence="4" id="KW-1185">Reference proteome</keyword>
<dbReference type="InterPro" id="IPR032466">
    <property type="entry name" value="Metal_Hydrolase"/>
</dbReference>
<gene>
    <name evidence="3" type="ORF">GCM10009575_094140</name>
</gene>
<evidence type="ECO:0000313" key="3">
    <source>
        <dbReference type="EMBL" id="GAA0960573.1"/>
    </source>
</evidence>
<keyword evidence="1" id="KW-0456">Lyase</keyword>
<evidence type="ECO:0000259" key="2">
    <source>
        <dbReference type="Pfam" id="PF04909"/>
    </source>
</evidence>
<protein>
    <submittedName>
        <fullName evidence="3">Amidohydrolase family protein</fullName>
    </submittedName>
</protein>
<accession>A0ABP4C8U9</accession>
<dbReference type="Proteomes" id="UP001500418">
    <property type="component" value="Unassembled WGS sequence"/>
</dbReference>
<name>A0ABP4C8U9_9ACTN</name>
<feature type="domain" description="Amidohydrolase-related" evidence="2">
    <location>
        <begin position="43"/>
        <end position="315"/>
    </location>
</feature>
<dbReference type="SUPFAM" id="SSF51556">
    <property type="entry name" value="Metallo-dependent hydrolases"/>
    <property type="match status" value="1"/>
</dbReference>
<comment type="caution">
    <text evidence="3">The sequence shown here is derived from an EMBL/GenBank/DDBJ whole genome shotgun (WGS) entry which is preliminary data.</text>
</comment>
<dbReference type="InterPro" id="IPR006680">
    <property type="entry name" value="Amidohydro-rel"/>
</dbReference>
<proteinExistence type="predicted"/>
<reference evidence="4" key="1">
    <citation type="journal article" date="2019" name="Int. J. Syst. Evol. Microbiol.">
        <title>The Global Catalogue of Microorganisms (GCM) 10K type strain sequencing project: providing services to taxonomists for standard genome sequencing and annotation.</title>
        <authorList>
            <consortium name="The Broad Institute Genomics Platform"/>
            <consortium name="The Broad Institute Genome Sequencing Center for Infectious Disease"/>
            <person name="Wu L."/>
            <person name="Ma J."/>
        </authorList>
    </citation>
    <scope>NUCLEOTIDE SEQUENCE [LARGE SCALE GENOMIC DNA]</scope>
    <source>
        <strain evidence="4">JCM 11444</strain>
    </source>
</reference>
<evidence type="ECO:0000313" key="4">
    <source>
        <dbReference type="Proteomes" id="UP001500418"/>
    </source>
</evidence>
<sequence>MARTLPGHAERIALDLRRLGPLSAKTAADRFVNELPLLVDVNRRLAAMTAAGVDVQVVSVTPTQYHHWITDPGAARDLARLTHEAVAGHCVRRSGRLTGLGVVPQQFPEWTVEALDDALTRGLRGVEIATHAPDPCGGPPIELSDRRYDDLWARAAERGAVIFVHPGGCTLDERLAHWYLANSVGQLVEHAVALSHLIVGGVLERFPGLTVLAAHGGGHLPAMTSRADHAWHARREARTTQLPPSEYLSRLYVDSLVYEPAALRRLVDALGTERVLLGSDFPFDMGVPDPAERLRAVGLDVVATAAIAGGTAARIGLVPASASQSDR</sequence>
<dbReference type="Pfam" id="PF04909">
    <property type="entry name" value="Amidohydro_2"/>
    <property type="match status" value="1"/>
</dbReference>
<dbReference type="PANTHER" id="PTHR21240">
    <property type="entry name" value="2-AMINO-3-CARBOXYLMUCONATE-6-SEMIALDEHYDE DECARBOXYLASE"/>
    <property type="match status" value="1"/>
</dbReference>
<dbReference type="InterPro" id="IPR032465">
    <property type="entry name" value="ACMSD"/>
</dbReference>
<evidence type="ECO:0000256" key="1">
    <source>
        <dbReference type="ARBA" id="ARBA00023239"/>
    </source>
</evidence>
<organism evidence="3 4">
    <name type="scientific">Streptomyces rhizosphaericus</name>
    <dbReference type="NCBI Taxonomy" id="114699"/>
    <lineage>
        <taxon>Bacteria</taxon>
        <taxon>Bacillati</taxon>
        <taxon>Actinomycetota</taxon>
        <taxon>Actinomycetes</taxon>
        <taxon>Kitasatosporales</taxon>
        <taxon>Streptomycetaceae</taxon>
        <taxon>Streptomyces</taxon>
        <taxon>Streptomyces violaceusniger group</taxon>
    </lineage>
</organism>
<dbReference type="PANTHER" id="PTHR21240:SF28">
    <property type="entry name" value="ISO-OROTATE DECARBOXYLASE (EUROFUNG)"/>
    <property type="match status" value="1"/>
</dbReference>
<dbReference type="Gene3D" id="3.20.20.140">
    <property type="entry name" value="Metal-dependent hydrolases"/>
    <property type="match status" value="1"/>
</dbReference>
<dbReference type="EMBL" id="BAAAID010000128">
    <property type="protein sequence ID" value="GAA0960573.1"/>
    <property type="molecule type" value="Genomic_DNA"/>
</dbReference>